<organism evidence="2 3">
    <name type="scientific">Eumeta variegata</name>
    <name type="common">Bagworm moth</name>
    <name type="synonym">Eumeta japonica</name>
    <dbReference type="NCBI Taxonomy" id="151549"/>
    <lineage>
        <taxon>Eukaryota</taxon>
        <taxon>Metazoa</taxon>
        <taxon>Ecdysozoa</taxon>
        <taxon>Arthropoda</taxon>
        <taxon>Hexapoda</taxon>
        <taxon>Insecta</taxon>
        <taxon>Pterygota</taxon>
        <taxon>Neoptera</taxon>
        <taxon>Endopterygota</taxon>
        <taxon>Lepidoptera</taxon>
        <taxon>Glossata</taxon>
        <taxon>Ditrysia</taxon>
        <taxon>Tineoidea</taxon>
        <taxon>Psychidae</taxon>
        <taxon>Oiketicinae</taxon>
        <taxon>Eumeta</taxon>
    </lineage>
</organism>
<accession>A0A4C1XBY8</accession>
<protein>
    <submittedName>
        <fullName evidence="2">Uncharacterized protein</fullName>
    </submittedName>
</protein>
<dbReference type="EMBL" id="BGZK01000788">
    <property type="protein sequence ID" value="GBP60462.1"/>
    <property type="molecule type" value="Genomic_DNA"/>
</dbReference>
<evidence type="ECO:0000256" key="1">
    <source>
        <dbReference type="SAM" id="MobiDB-lite"/>
    </source>
</evidence>
<feature type="region of interest" description="Disordered" evidence="1">
    <location>
        <begin position="7"/>
        <end position="32"/>
    </location>
</feature>
<evidence type="ECO:0000313" key="3">
    <source>
        <dbReference type="Proteomes" id="UP000299102"/>
    </source>
</evidence>
<name>A0A4C1XBY8_EUMVA</name>
<reference evidence="2 3" key="1">
    <citation type="journal article" date="2019" name="Commun. Biol.">
        <title>The bagworm genome reveals a unique fibroin gene that provides high tensile strength.</title>
        <authorList>
            <person name="Kono N."/>
            <person name="Nakamura H."/>
            <person name="Ohtoshi R."/>
            <person name="Tomita M."/>
            <person name="Numata K."/>
            <person name="Arakawa K."/>
        </authorList>
    </citation>
    <scope>NUCLEOTIDE SEQUENCE [LARGE SCALE GENOMIC DNA]</scope>
</reference>
<dbReference type="Proteomes" id="UP000299102">
    <property type="component" value="Unassembled WGS sequence"/>
</dbReference>
<comment type="caution">
    <text evidence="2">The sequence shown here is derived from an EMBL/GenBank/DDBJ whole genome shotgun (WGS) entry which is preliminary data.</text>
</comment>
<keyword evidence="3" id="KW-1185">Reference proteome</keyword>
<proteinExistence type="predicted"/>
<gene>
    <name evidence="2" type="ORF">EVAR_37498_1</name>
</gene>
<sequence>MYLILAKTADRAGARPAAARGGESRAARRPPPAAMTVRREVDQETKHFSITNAQADSIVDMTQSPDMSYPIIAGELAGLRLHIRNHTSAGSYFYCVTIARYEKVNSLCNVTVFTDAYASAASWRALPVAALLDQTLAESACPACSSISSFEGSGLGK</sequence>
<evidence type="ECO:0000313" key="2">
    <source>
        <dbReference type="EMBL" id="GBP60462.1"/>
    </source>
</evidence>
<dbReference type="AlphaFoldDB" id="A0A4C1XBY8"/>